<dbReference type="WBParaSite" id="Csp11.Scaffold629.g13085.t1">
    <property type="protein sequence ID" value="Csp11.Scaffold629.g13085.t1"/>
    <property type="gene ID" value="Csp11.Scaffold629.g13085"/>
</dbReference>
<evidence type="ECO:0000313" key="2">
    <source>
        <dbReference type="Proteomes" id="UP000095282"/>
    </source>
</evidence>
<dbReference type="InterPro" id="IPR011009">
    <property type="entry name" value="Kinase-like_dom_sf"/>
</dbReference>
<reference evidence="3" key="1">
    <citation type="submission" date="2016-11" db="UniProtKB">
        <authorList>
            <consortium name="WormBaseParasite"/>
        </authorList>
    </citation>
    <scope>IDENTIFICATION</scope>
</reference>
<dbReference type="AlphaFoldDB" id="A0A1I7TYK3"/>
<dbReference type="SUPFAM" id="SSF56112">
    <property type="entry name" value="Protein kinase-like (PK-like)"/>
    <property type="match status" value="1"/>
</dbReference>
<dbReference type="PANTHER" id="PTHR11909">
    <property type="entry name" value="CASEIN KINASE-RELATED"/>
    <property type="match status" value="1"/>
</dbReference>
<feature type="region of interest" description="Disordered" evidence="1">
    <location>
        <begin position="1"/>
        <end position="25"/>
    </location>
</feature>
<accession>A0A1I7TYK3</accession>
<keyword evidence="2" id="KW-1185">Reference proteome</keyword>
<dbReference type="Proteomes" id="UP000095282">
    <property type="component" value="Unplaced"/>
</dbReference>
<proteinExistence type="predicted"/>
<evidence type="ECO:0000313" key="3">
    <source>
        <dbReference type="WBParaSite" id="Csp11.Scaffold629.g13085.t1"/>
    </source>
</evidence>
<dbReference type="STRING" id="1561998.A0A1I7TYK3"/>
<name>A0A1I7TYK3_9PELO</name>
<dbReference type="Gene3D" id="1.10.510.10">
    <property type="entry name" value="Transferase(Phosphotransferase) domain 1"/>
    <property type="match status" value="1"/>
</dbReference>
<organism evidence="2 3">
    <name type="scientific">Caenorhabditis tropicalis</name>
    <dbReference type="NCBI Taxonomy" id="1561998"/>
    <lineage>
        <taxon>Eukaryota</taxon>
        <taxon>Metazoa</taxon>
        <taxon>Ecdysozoa</taxon>
        <taxon>Nematoda</taxon>
        <taxon>Chromadorea</taxon>
        <taxon>Rhabditida</taxon>
        <taxon>Rhabditina</taxon>
        <taxon>Rhabditomorpha</taxon>
        <taxon>Rhabditoidea</taxon>
        <taxon>Rhabditidae</taxon>
        <taxon>Peloderinae</taxon>
        <taxon>Caenorhabditis</taxon>
    </lineage>
</organism>
<dbReference type="eggNOG" id="ENOG502TFJ2">
    <property type="taxonomic scope" value="Eukaryota"/>
</dbReference>
<protein>
    <submittedName>
        <fullName evidence="3">Protein kinase domain-containing protein</fullName>
    </submittedName>
</protein>
<dbReference type="InterPro" id="IPR050235">
    <property type="entry name" value="CK1_Ser-Thr_kinase"/>
</dbReference>
<evidence type="ECO:0000256" key="1">
    <source>
        <dbReference type="SAM" id="MobiDB-lite"/>
    </source>
</evidence>
<sequence length="500" mass="59689">MIRRKKTQMGKHRTRRHLKASKSRKKLAKAAAKWSKKQISERLAKLKEMQRTRLFKFQRYRALNCGPKRKAIRHLKFAWKRARHQRKKHQRYRRMLFRLAKKKKMATCWRNKQTKKGVLKKARFYTEKKTVKATPTKRVEYQRVNDIKVTINEVEIKCEEKHIPAKERILIDSLAVWFKGPVTGSFGLIRARILQAGDESNLVDFRWQTQLKDDKNGSKEARILAKLAKSGAENTMRIVQTGKYINLLYVMTPYTLHSLSEILKEYKQELKDNMPVCVHIIHQTFKCVKELHKIGYYHLQIDPSVFSTQASNTTVFVFNSFQFALTREEIRNKSLSTKKEFARRDPTKQHLPQNHIHPYLSRGQHFRLTKGAPDDYESWFYVCARVLRNSKLPWENEQNHFEMAMAKYKFVKEYSHSDPLANFKMLTLLKYCLSTNERNGLKVGFFVERVVEDWKERVPFKGNLFPWQKKSVETENRKREADWLKANKKWFKPPEKKFEY</sequence>